<keyword evidence="3" id="KW-0472">Membrane</keyword>
<gene>
    <name evidence="7" type="ORF">EBM89_15820</name>
</gene>
<dbReference type="AlphaFoldDB" id="A0A3M2IXH7"/>
<reference evidence="7 8" key="1">
    <citation type="submission" date="2018-10" db="EMBL/GenBank/DDBJ databases">
        <title>Isolation, diversity and antifungal activity of actinobacteria from wheat.</title>
        <authorList>
            <person name="Han C."/>
        </authorList>
    </citation>
    <scope>NUCLEOTIDE SEQUENCE [LARGE SCALE GENOMIC DNA]</scope>
    <source>
        <strain evidence="7 8">NEAU-YY56</strain>
    </source>
</reference>
<dbReference type="SUPFAM" id="SSF53850">
    <property type="entry name" value="Periplasmic binding protein-like II"/>
    <property type="match status" value="1"/>
</dbReference>
<dbReference type="Pfam" id="PF01547">
    <property type="entry name" value="SBP_bac_1"/>
    <property type="match status" value="1"/>
</dbReference>
<dbReference type="PANTHER" id="PTHR43649">
    <property type="entry name" value="ARABINOSE-BINDING PROTEIN-RELATED"/>
    <property type="match status" value="1"/>
</dbReference>
<evidence type="ECO:0000256" key="1">
    <source>
        <dbReference type="ARBA" id="ARBA00022475"/>
    </source>
</evidence>
<evidence type="ECO:0000256" key="4">
    <source>
        <dbReference type="ARBA" id="ARBA00023139"/>
    </source>
</evidence>
<dbReference type="Gene3D" id="3.40.190.10">
    <property type="entry name" value="Periplasmic binding protein-like II"/>
    <property type="match status" value="3"/>
</dbReference>
<dbReference type="PROSITE" id="PS51257">
    <property type="entry name" value="PROKAR_LIPOPROTEIN"/>
    <property type="match status" value="1"/>
</dbReference>
<protein>
    <submittedName>
        <fullName evidence="7">Extracellular solute-binding protein</fullName>
    </submittedName>
</protein>
<evidence type="ECO:0000256" key="3">
    <source>
        <dbReference type="ARBA" id="ARBA00023136"/>
    </source>
</evidence>
<dbReference type="InterPro" id="IPR050490">
    <property type="entry name" value="Bact_solute-bd_prot1"/>
</dbReference>
<keyword evidence="1" id="KW-1003">Cell membrane</keyword>
<evidence type="ECO:0000313" key="8">
    <source>
        <dbReference type="Proteomes" id="UP000269289"/>
    </source>
</evidence>
<dbReference type="EMBL" id="RFFI01000102">
    <property type="protein sequence ID" value="RMI06617.1"/>
    <property type="molecule type" value="Genomic_DNA"/>
</dbReference>
<keyword evidence="8" id="KW-1185">Reference proteome</keyword>
<organism evidence="7 8">
    <name type="scientific">Cellulomonas triticagri</name>
    <dbReference type="NCBI Taxonomy" id="2483352"/>
    <lineage>
        <taxon>Bacteria</taxon>
        <taxon>Bacillati</taxon>
        <taxon>Actinomycetota</taxon>
        <taxon>Actinomycetes</taxon>
        <taxon>Micrococcales</taxon>
        <taxon>Cellulomonadaceae</taxon>
        <taxon>Cellulomonas</taxon>
    </lineage>
</organism>
<keyword evidence="4" id="KW-0564">Palmitate</keyword>
<feature type="signal peptide" evidence="6">
    <location>
        <begin position="1"/>
        <end position="23"/>
    </location>
</feature>
<dbReference type="PANTHER" id="PTHR43649:SF33">
    <property type="entry name" value="POLYGALACTURONAN_RHAMNOGALACTURONAN-BINDING PROTEIN YTCQ"/>
    <property type="match status" value="1"/>
</dbReference>
<comment type="caution">
    <text evidence="7">The sequence shown here is derived from an EMBL/GenBank/DDBJ whole genome shotgun (WGS) entry which is preliminary data.</text>
</comment>
<keyword evidence="5" id="KW-0449">Lipoprotein</keyword>
<sequence length="437" mass="45533">MSMKTARTAAAALAATAMVTALGACGTDSGGGSSDPAGGPVEISYTGWVPSAEEVVDVWNEANPDVQVRYSPVANGQEAYPKIRSSVQAGDGGCLAQLTLDQVSSFVADGMLLDVSEYVGDAEDLFLDWTWAQVSPGGATYAIPQDTGPMAMYYRADLFDQFGIDVPTTWDEFATAAETVHAADPSKTLTYLATDDASTIAAYAWQRGAQWFEIDGEAWQVGIDDDASVEAAEYWQGLLDSGAIATTKRWDPGFYAELNQGTYLAMIGGAWNTALIEENVAETSGSWRVAPMPTVDGSDATANSGGSAVAVLKGCENPEAAVEFATWLNSSDESLAVLTAPDGGGLYPAVKDAPEVAAADQELEFFGGQDIAEVFDASAQNVNTDWAWGPTYSTTDTGLTDGLASVATGGSTLPDMLAGLQETTVAAMQDRGIAVAD</sequence>
<accession>A0A3M2IXH7</accession>
<dbReference type="InterPro" id="IPR006059">
    <property type="entry name" value="SBP"/>
</dbReference>
<evidence type="ECO:0000256" key="2">
    <source>
        <dbReference type="ARBA" id="ARBA00022729"/>
    </source>
</evidence>
<feature type="chain" id="PRO_5017921438" evidence="6">
    <location>
        <begin position="24"/>
        <end position="437"/>
    </location>
</feature>
<dbReference type="Proteomes" id="UP000269289">
    <property type="component" value="Unassembled WGS sequence"/>
</dbReference>
<proteinExistence type="predicted"/>
<evidence type="ECO:0000313" key="7">
    <source>
        <dbReference type="EMBL" id="RMI06617.1"/>
    </source>
</evidence>
<keyword evidence="2 6" id="KW-0732">Signal</keyword>
<evidence type="ECO:0000256" key="5">
    <source>
        <dbReference type="ARBA" id="ARBA00023288"/>
    </source>
</evidence>
<evidence type="ECO:0000256" key="6">
    <source>
        <dbReference type="SAM" id="SignalP"/>
    </source>
</evidence>
<name>A0A3M2IXH7_9CELL</name>